<organism evidence="1">
    <name type="scientific">uncultured Gemmatimonadota bacterium</name>
    <dbReference type="NCBI Taxonomy" id="203437"/>
    <lineage>
        <taxon>Bacteria</taxon>
        <taxon>Pseudomonadati</taxon>
        <taxon>Gemmatimonadota</taxon>
        <taxon>environmental samples</taxon>
    </lineage>
</organism>
<sequence length="90" mass="10132">MTVHGTGRVVLPAYGLADAEHQVEKELEEAWPGCRAEVLDVARTDDRARIVEEFAVRYRVRGTVAKTDGLRSLRERFSGTRFSGISWDVI</sequence>
<gene>
    <name evidence="1" type="ORF">AVDCRST_MAG68-1766</name>
</gene>
<dbReference type="EMBL" id="CADCTW010000001">
    <property type="protein sequence ID" value="CAA9294901.1"/>
    <property type="molecule type" value="Genomic_DNA"/>
</dbReference>
<accession>A0A6J4K3E1</accession>
<evidence type="ECO:0000313" key="1">
    <source>
        <dbReference type="EMBL" id="CAA9294901.1"/>
    </source>
</evidence>
<proteinExistence type="predicted"/>
<reference evidence="1" key="1">
    <citation type="submission" date="2020-02" db="EMBL/GenBank/DDBJ databases">
        <authorList>
            <person name="Meier V. D."/>
        </authorList>
    </citation>
    <scope>NUCLEOTIDE SEQUENCE</scope>
    <source>
        <strain evidence="1">AVDCRST_MAG68</strain>
    </source>
</reference>
<name>A0A6J4K3E1_9BACT</name>
<protein>
    <submittedName>
        <fullName evidence="1">Uncharacterized protein</fullName>
    </submittedName>
</protein>
<dbReference type="AlphaFoldDB" id="A0A6J4K3E1"/>